<dbReference type="PATRIC" id="fig|659018.3.peg.1889"/>
<dbReference type="SUPFAM" id="SSF54427">
    <property type="entry name" value="NTF2-like"/>
    <property type="match status" value="1"/>
</dbReference>
<evidence type="ECO:0008006" key="4">
    <source>
        <dbReference type="Google" id="ProtNLM"/>
    </source>
</evidence>
<proteinExistence type="predicted"/>
<keyword evidence="1" id="KW-0732">Signal</keyword>
<protein>
    <recommendedName>
        <fullName evidence="4">DUF4440 domain-containing protein</fullName>
    </recommendedName>
</protein>
<organism evidence="2 3">
    <name type="scientific">Stenotrophomonas daejeonensis</name>
    <dbReference type="NCBI Taxonomy" id="659018"/>
    <lineage>
        <taxon>Bacteria</taxon>
        <taxon>Pseudomonadati</taxon>
        <taxon>Pseudomonadota</taxon>
        <taxon>Gammaproteobacteria</taxon>
        <taxon>Lysobacterales</taxon>
        <taxon>Lysobacteraceae</taxon>
        <taxon>Stenotrophomonas</taxon>
    </lineage>
</organism>
<evidence type="ECO:0000313" key="2">
    <source>
        <dbReference type="EMBL" id="KRG84381.1"/>
    </source>
</evidence>
<dbReference type="STRING" id="659018.ABB34_09345"/>
<dbReference type="Proteomes" id="UP000050940">
    <property type="component" value="Unassembled WGS sequence"/>
</dbReference>
<keyword evidence="3" id="KW-1185">Reference proteome</keyword>
<dbReference type="EMBL" id="LDJP01000054">
    <property type="protein sequence ID" value="KRG84381.1"/>
    <property type="molecule type" value="Genomic_DNA"/>
</dbReference>
<accession>A0A0R0DQM7</accession>
<evidence type="ECO:0000313" key="3">
    <source>
        <dbReference type="Proteomes" id="UP000050940"/>
    </source>
</evidence>
<feature type="signal peptide" evidence="1">
    <location>
        <begin position="1"/>
        <end position="19"/>
    </location>
</feature>
<sequence length="147" mass="16106">MARTVLNCLRIALIACALAACARQEPEQRLRAEVAAMQEAAENGQPRAFMARVAPDFIGNDGLDRDGLERLLRGQLLLNAKVGVRTGPLEVEMGQGTATVRFTVLLTGGNGRFLPERGQVWQVTSGWREHDGDWQLYSADWSAAGER</sequence>
<dbReference type="OrthoDB" id="5801455at2"/>
<dbReference type="Gene3D" id="3.10.450.50">
    <property type="match status" value="1"/>
</dbReference>
<dbReference type="AlphaFoldDB" id="A0A0R0DQM7"/>
<dbReference type="PROSITE" id="PS51257">
    <property type="entry name" value="PROKAR_LIPOPROTEIN"/>
    <property type="match status" value="1"/>
</dbReference>
<evidence type="ECO:0000256" key="1">
    <source>
        <dbReference type="SAM" id="SignalP"/>
    </source>
</evidence>
<comment type="caution">
    <text evidence="2">The sequence shown here is derived from an EMBL/GenBank/DDBJ whole genome shotgun (WGS) entry which is preliminary data.</text>
</comment>
<dbReference type="InterPro" id="IPR032710">
    <property type="entry name" value="NTF2-like_dom_sf"/>
</dbReference>
<feature type="chain" id="PRO_5006396161" description="DUF4440 domain-containing protein" evidence="1">
    <location>
        <begin position="20"/>
        <end position="147"/>
    </location>
</feature>
<name>A0A0R0DQM7_9GAMM</name>
<gene>
    <name evidence="2" type="ORF">ABB34_09345</name>
</gene>
<dbReference type="RefSeq" id="WP_083490145.1">
    <property type="nucleotide sequence ID" value="NZ_LDJP01000054.1"/>
</dbReference>
<reference evidence="2 3" key="1">
    <citation type="submission" date="2015-05" db="EMBL/GenBank/DDBJ databases">
        <title>Genome sequencing and analysis of members of genus Stenotrophomonas.</title>
        <authorList>
            <person name="Patil P.P."/>
            <person name="Midha S."/>
            <person name="Patil P.B."/>
        </authorList>
    </citation>
    <scope>NUCLEOTIDE SEQUENCE [LARGE SCALE GENOMIC DNA]</scope>
    <source>
        <strain evidence="2 3">JCM 16244</strain>
    </source>
</reference>